<organism evidence="1 2">
    <name type="scientific">Lactuca saligna</name>
    <name type="common">Willowleaf lettuce</name>
    <dbReference type="NCBI Taxonomy" id="75948"/>
    <lineage>
        <taxon>Eukaryota</taxon>
        <taxon>Viridiplantae</taxon>
        <taxon>Streptophyta</taxon>
        <taxon>Embryophyta</taxon>
        <taxon>Tracheophyta</taxon>
        <taxon>Spermatophyta</taxon>
        <taxon>Magnoliopsida</taxon>
        <taxon>eudicotyledons</taxon>
        <taxon>Gunneridae</taxon>
        <taxon>Pentapetalae</taxon>
        <taxon>asterids</taxon>
        <taxon>campanulids</taxon>
        <taxon>Asterales</taxon>
        <taxon>Asteraceae</taxon>
        <taxon>Cichorioideae</taxon>
        <taxon>Cichorieae</taxon>
        <taxon>Lactucinae</taxon>
        <taxon>Lactuca</taxon>
    </lineage>
</organism>
<accession>A0AA35XZN4</accession>
<proteinExistence type="predicted"/>
<evidence type="ECO:0000313" key="1">
    <source>
        <dbReference type="EMBL" id="CAI9259230.1"/>
    </source>
</evidence>
<sequence length="163" mass="18556">MEISPTLAAESFSFSWLTNNRASFKEETKCFFEESSSDFSFGVLASTSTTTADEMFSEGRILPKHFIISNSAPATPSLKAIRIYNTENIQSHNIFREWKKSSKRVMKKLFGYLRFRKGERDIDSIKSARGKSLVHYSYSMDVSYEFDNSISDAVLHCKRSNGA</sequence>
<dbReference type="AlphaFoldDB" id="A0AA35XZN4"/>
<dbReference type="PANTHER" id="PTHR34576:SF15">
    <property type="entry name" value="MEMBRANE-ASSOCIATED KINASE REGULATOR 6-RELATED"/>
    <property type="match status" value="1"/>
</dbReference>
<dbReference type="PANTHER" id="PTHR34576">
    <property type="entry name" value="MEMBRANE-ASSOCIATED KINASE REGULATOR 6-RELATED"/>
    <property type="match status" value="1"/>
</dbReference>
<evidence type="ECO:0000313" key="2">
    <source>
        <dbReference type="Proteomes" id="UP001177003"/>
    </source>
</evidence>
<dbReference type="EMBL" id="OX465086">
    <property type="protein sequence ID" value="CAI9259230.1"/>
    <property type="molecule type" value="Genomic_DNA"/>
</dbReference>
<name>A0AA35XZN4_LACSI</name>
<protein>
    <submittedName>
        <fullName evidence="1">Uncharacterized protein</fullName>
    </submittedName>
</protein>
<dbReference type="InterPro" id="IPR044699">
    <property type="entry name" value="MAKR6"/>
</dbReference>
<gene>
    <name evidence="1" type="ORF">LSALG_LOCUS137</name>
</gene>
<reference evidence="1" key="1">
    <citation type="submission" date="2023-04" db="EMBL/GenBank/DDBJ databases">
        <authorList>
            <person name="Vijverberg K."/>
            <person name="Xiong W."/>
            <person name="Schranz E."/>
        </authorList>
    </citation>
    <scope>NUCLEOTIDE SEQUENCE</scope>
</reference>
<dbReference type="Proteomes" id="UP001177003">
    <property type="component" value="Chromosome 0"/>
</dbReference>
<keyword evidence="2" id="KW-1185">Reference proteome</keyword>